<dbReference type="EMBL" id="VSSQ01103917">
    <property type="protein sequence ID" value="MPN44643.1"/>
    <property type="molecule type" value="Genomic_DNA"/>
</dbReference>
<evidence type="ECO:0000313" key="1">
    <source>
        <dbReference type="EMBL" id="MPN44643.1"/>
    </source>
</evidence>
<reference evidence="1" key="1">
    <citation type="submission" date="2019-08" db="EMBL/GenBank/DDBJ databases">
        <authorList>
            <person name="Kucharzyk K."/>
            <person name="Murdoch R.W."/>
            <person name="Higgins S."/>
            <person name="Loffler F."/>
        </authorList>
    </citation>
    <scope>NUCLEOTIDE SEQUENCE</scope>
</reference>
<organism evidence="1">
    <name type="scientific">bioreactor metagenome</name>
    <dbReference type="NCBI Taxonomy" id="1076179"/>
    <lineage>
        <taxon>unclassified sequences</taxon>
        <taxon>metagenomes</taxon>
        <taxon>ecological metagenomes</taxon>
    </lineage>
</organism>
<dbReference type="AlphaFoldDB" id="A0A645IB48"/>
<proteinExistence type="predicted"/>
<protein>
    <submittedName>
        <fullName evidence="1">Uncharacterized protein</fullName>
    </submittedName>
</protein>
<name>A0A645IB48_9ZZZZ</name>
<gene>
    <name evidence="1" type="ORF">SDC9_192208</name>
</gene>
<comment type="caution">
    <text evidence="1">The sequence shown here is derived from an EMBL/GenBank/DDBJ whole genome shotgun (WGS) entry which is preliminary data.</text>
</comment>
<accession>A0A645IB48</accession>
<sequence length="41" mass="4686">MVDLFTDRLEISEMKVNDCITDISDLIQAFEAGHHHIPDDT</sequence>